<reference evidence="3 4" key="1">
    <citation type="journal article" date="2007" name="Science">
        <title>The Fusarium graminearum genome reveals a link between localized polymorphism and pathogen specialization.</title>
        <authorList>
            <person name="Cuomo C.A."/>
            <person name="Gueldener U."/>
            <person name="Xu J.-R."/>
            <person name="Trail F."/>
            <person name="Turgeon B.G."/>
            <person name="Di Pietro A."/>
            <person name="Walton J.D."/>
            <person name="Ma L.-J."/>
            <person name="Baker S.E."/>
            <person name="Rep M."/>
            <person name="Adam G."/>
            <person name="Antoniw J."/>
            <person name="Baldwin T."/>
            <person name="Calvo S.E."/>
            <person name="Chang Y.-L."/>
            <person name="DeCaprio D."/>
            <person name="Gale L.R."/>
            <person name="Gnerre S."/>
            <person name="Goswami R.S."/>
            <person name="Hammond-Kosack K."/>
            <person name="Harris L.J."/>
            <person name="Hilburn K."/>
            <person name="Kennell J.C."/>
            <person name="Kroken S."/>
            <person name="Magnuson J.K."/>
            <person name="Mannhaupt G."/>
            <person name="Mauceli E.W."/>
            <person name="Mewes H.-W."/>
            <person name="Mitterbauer R."/>
            <person name="Muehlbauer G."/>
            <person name="Muensterkoetter M."/>
            <person name="Nelson D."/>
            <person name="O'Donnell K."/>
            <person name="Ouellet T."/>
            <person name="Qi W."/>
            <person name="Quesneville H."/>
            <person name="Roncero M.I.G."/>
            <person name="Seong K.-Y."/>
            <person name="Tetko I.V."/>
            <person name="Urban M."/>
            <person name="Waalwijk C."/>
            <person name="Ward T.J."/>
            <person name="Yao J."/>
            <person name="Birren B.W."/>
            <person name="Kistler H.C."/>
        </authorList>
    </citation>
    <scope>NUCLEOTIDE SEQUENCE [LARGE SCALE GENOMIC DNA]</scope>
    <source>
        <strain evidence="4">ATCC MYA-4620 / CBS 123657 / FGSC 9075 / NRRL 31084 / PH-1</strain>
        <strain evidence="3">PH-1 / ATCC MYA-4620 / FGSC 9075 / NRRL 31084</strain>
    </source>
</reference>
<reference evidence="2 4" key="4">
    <citation type="journal article" date="2015" name="BMC Genomics">
        <title>The completed genome sequence of the pathogenic ascomycete fungus Fusarium graminearum.</title>
        <authorList>
            <person name="King R."/>
            <person name="Urban M."/>
            <person name="Hammond-Kosack M.C."/>
            <person name="Hassani-Pak K."/>
            <person name="Hammond-Kosack K.E."/>
        </authorList>
    </citation>
    <scope>NUCLEOTIDE SEQUENCE [LARGE SCALE GENOMIC DNA]</scope>
    <source>
        <strain evidence="4">ATCC MYA-4620 / CBS 123657 / FGSC 9075 / NRRL 31084 / PH-1</strain>
        <strain evidence="2">PH-1</strain>
    </source>
</reference>
<accession>I1S5C0</accession>
<proteinExistence type="predicted"/>
<dbReference type="EnsemblFungi" id="CEF74173">
    <property type="protein sequence ID" value="CEF74173"/>
    <property type="gene ID" value="FGRRES_12038"/>
</dbReference>
<evidence type="ECO:0000313" key="3">
    <source>
        <dbReference type="EnsemblFungi" id="CEF74173"/>
    </source>
</evidence>
<evidence type="ECO:0000313" key="2">
    <source>
        <dbReference type="EMBL" id="CEF74173.1"/>
    </source>
</evidence>
<sequence>MFLPTAQKWSEAYATPNDRELSSRSTDSMAKSTDALSTVHSSSQVTPHDRSCATYDDICDGWMYDNFPCQDIYEDNIVARDVVAQLTAAARVKSNCLLLGNMIGLLEKIPSRNTRGSASALTDEMVRRNCRGAERVSAHSNTMPPSNVVDAQDALLNKPIKLLVASLSSSKPTSSPYSRLVASRNPSSFFMLVIAEQSRSRHRNVELCSRFSVSGIRILPISAMVKGTSDREMYPIWASH</sequence>
<dbReference type="HOGENOM" id="CLU_1156471_0_0_1"/>
<reference key="3">
    <citation type="submission" date="2014-02" db="EMBL/GenBank/DDBJ databases">
        <title>A revised Fusarium graminearum genomic reference sequence using whole shotgun re-sequencing.</title>
        <authorList>
            <person name="King R."/>
            <person name="Urban M."/>
            <person name="Hassani-Pak K."/>
            <person name="Hammond-Kosack K."/>
        </authorList>
    </citation>
    <scope>NUCLEOTIDE SEQUENCE</scope>
    <source>
        <strain>PH-1</strain>
    </source>
</reference>
<keyword evidence="4" id="KW-1185">Reference proteome</keyword>
<dbReference type="RefSeq" id="XP_011317817.1">
    <property type="nucleotide sequence ID" value="XM_011319515.1"/>
</dbReference>
<evidence type="ECO:0000313" key="4">
    <source>
        <dbReference type="Proteomes" id="UP000070720"/>
    </source>
</evidence>
<gene>
    <name evidence="2" type="ORF">FGRAMPH1_01T04733</name>
</gene>
<reference evidence="3 4" key="2">
    <citation type="journal article" date="2010" name="Nature">
        <title>Comparative genomics reveals mobile pathogenicity chromosomes in Fusarium.</title>
        <authorList>
            <person name="Ma L.J."/>
            <person name="van der Does H.C."/>
            <person name="Borkovich K.A."/>
            <person name="Coleman J.J."/>
            <person name="Daboussi M.J."/>
            <person name="Di Pietro A."/>
            <person name="Dufresne M."/>
            <person name="Freitag M."/>
            <person name="Grabherr M."/>
            <person name="Henrissat B."/>
            <person name="Houterman P.M."/>
            <person name="Kang S."/>
            <person name="Shim W.B."/>
            <person name="Woloshuk C."/>
            <person name="Xie X."/>
            <person name="Xu J.R."/>
            <person name="Antoniw J."/>
            <person name="Baker S.E."/>
            <person name="Bluhm B.H."/>
            <person name="Breakspear A."/>
            <person name="Brown D.W."/>
            <person name="Butchko R.A."/>
            <person name="Chapman S."/>
            <person name="Coulson R."/>
            <person name="Coutinho P.M."/>
            <person name="Danchin E.G."/>
            <person name="Diener A."/>
            <person name="Gale L.R."/>
            <person name="Gardiner D.M."/>
            <person name="Goff S."/>
            <person name="Hammond-Kosack K.E."/>
            <person name="Hilburn K."/>
            <person name="Hua-Van A."/>
            <person name="Jonkers W."/>
            <person name="Kazan K."/>
            <person name="Kodira C.D."/>
            <person name="Koehrsen M."/>
            <person name="Kumar L."/>
            <person name="Lee Y.H."/>
            <person name="Li L."/>
            <person name="Manners J.M."/>
            <person name="Miranda-Saavedra D."/>
            <person name="Mukherjee M."/>
            <person name="Park G."/>
            <person name="Park J."/>
            <person name="Park S.Y."/>
            <person name="Proctor R.H."/>
            <person name="Regev A."/>
            <person name="Ruiz-Roldan M.C."/>
            <person name="Sain D."/>
            <person name="Sakthikumar S."/>
            <person name="Sykes S."/>
            <person name="Schwartz D.C."/>
            <person name="Turgeon B.G."/>
            <person name="Wapinski I."/>
            <person name="Yoder O."/>
            <person name="Young S."/>
            <person name="Zeng Q."/>
            <person name="Zhou S."/>
            <person name="Galagan J."/>
            <person name="Cuomo C.A."/>
            <person name="Kistler H.C."/>
            <person name="Rep M."/>
        </authorList>
    </citation>
    <scope>GENOME REANNOTATION</scope>
    <source>
        <strain evidence="4">ATCC MYA-4620 / CBS 123657 / FGSC 9075 / NRRL 31084 / PH-1</strain>
        <strain evidence="3">PH-1 / ATCC MYA-4620 / FGSC 9075 / NRRL 31084</strain>
    </source>
</reference>
<evidence type="ECO:0000256" key="1">
    <source>
        <dbReference type="SAM" id="MobiDB-lite"/>
    </source>
</evidence>
<feature type="compositionally biased region" description="Polar residues" evidence="1">
    <location>
        <begin position="23"/>
        <end position="46"/>
    </location>
</feature>
<dbReference type="Proteomes" id="UP000070720">
    <property type="component" value="Chromosome 1"/>
</dbReference>
<dbReference type="InParanoid" id="I1S5C0"/>
<dbReference type="AlphaFoldDB" id="I1S5C0"/>
<organism evidence="2 4">
    <name type="scientific">Gibberella zeae (strain ATCC MYA-4620 / CBS 123657 / FGSC 9075 / NRRL 31084 / PH-1)</name>
    <name type="common">Wheat head blight fungus</name>
    <name type="synonym">Fusarium graminearum</name>
    <dbReference type="NCBI Taxonomy" id="229533"/>
    <lineage>
        <taxon>Eukaryota</taxon>
        <taxon>Fungi</taxon>
        <taxon>Dikarya</taxon>
        <taxon>Ascomycota</taxon>
        <taxon>Pezizomycotina</taxon>
        <taxon>Sordariomycetes</taxon>
        <taxon>Hypocreomycetidae</taxon>
        <taxon>Hypocreales</taxon>
        <taxon>Nectriaceae</taxon>
        <taxon>Fusarium</taxon>
    </lineage>
</organism>
<feature type="region of interest" description="Disordered" evidence="1">
    <location>
        <begin position="1"/>
        <end position="49"/>
    </location>
</feature>
<protein>
    <submittedName>
        <fullName evidence="2">Chromosome 1, complete genome</fullName>
    </submittedName>
</protein>
<name>I1S5C0_GIBZE</name>
<dbReference type="VEuPathDB" id="FungiDB:FGRAMPH1_01G04733"/>
<dbReference type="EMBL" id="HG970332">
    <property type="protein sequence ID" value="CEF74173.1"/>
    <property type="molecule type" value="Genomic_DNA"/>
</dbReference>
<dbReference type="KEGG" id="fgr:FGSG_12038"/>
<reference evidence="3" key="5">
    <citation type="submission" date="2017-01" db="UniProtKB">
        <authorList>
            <consortium name="EnsemblFungi"/>
        </authorList>
    </citation>
    <scope>IDENTIFICATION</scope>
    <source>
        <strain evidence="3">PH-1 / ATCC MYA-4620 / FGSC 9075 / NRRL 31084</strain>
    </source>
</reference>